<sequence length="698" mass="78161">MGDPLGYSAKAKRLREYHRRWMSQVDDTPMPPDDIYHVELEAAKKKVQDANQACLKAAASGDVASSIAFFTRAVEQQEEIKLRVKQKEAENKEECEVREFLDILGRPFFERVYIRWLAGQQTLSTPAQESVDEEACPITAITELQLSPQVLSPQQPTSADSSSAIPSAIPTPPADDPSHPRTTRNKQQDLAEGVGRPTFTPSTRNGKRPPSPKTVPDSANKRIKKPDRRDRPTGPFAKRTITFAEVHDDGNAAKRYWIEEFRFHYYILECKDKACNILFDRWSPVRHAMAHLKGPKHLNNHKVSLNYAKVLSKFGTQVVDCTSELLEENNKVTLRAINGDERAQTRESIAINADNNEDSARCAHDDSAAPQPGQVFETNYDDAQNSVVLILPWECCDRRGIPQWVPDVESTELIKVYHPCHWYSHSTRTYIWAPTYELHTSKSAFRKYPVMYFEGSQFPQNRSFNWVNLQDLTAYNPQDSNVSYKSQVDKYLHERRRLLRCKTRPAKGSVAGTDNTDDDTSATESSDDSPSAGTPNSSPGIEPLSMTGDRVVRRPVFRAPNPSSSYGIGPRSYGEPSRASGHFSDSEQHADQMEVDSRTIRDSEDSCLSKTTTHENGPHSRSTLQCGPAVNRHGPTHQEDENMFMSDDAHAGPSSARAVVPSEARANPKMQAWDETMAALDNVLNTVSSTSKTAQKQG</sequence>
<feature type="compositionally biased region" description="Basic and acidic residues" evidence="1">
    <location>
        <begin position="584"/>
        <end position="604"/>
    </location>
</feature>
<feature type="region of interest" description="Disordered" evidence="1">
    <location>
        <begin position="502"/>
        <end position="666"/>
    </location>
</feature>
<protein>
    <submittedName>
        <fullName evidence="2">WGS project CBME000000000 data, contig CS3487_c001063</fullName>
    </submittedName>
</protein>
<organism evidence="2">
    <name type="scientific">Fusarium pseudograminearum CS3487</name>
    <dbReference type="NCBI Taxonomy" id="1318458"/>
    <lineage>
        <taxon>Eukaryota</taxon>
        <taxon>Fungi</taxon>
        <taxon>Dikarya</taxon>
        <taxon>Ascomycota</taxon>
        <taxon>Pezizomycotina</taxon>
        <taxon>Sordariomycetes</taxon>
        <taxon>Hypocreomycetidae</taxon>
        <taxon>Hypocreales</taxon>
        <taxon>Nectriaceae</taxon>
        <taxon>Fusarium</taxon>
    </lineage>
</organism>
<proteinExistence type="predicted"/>
<evidence type="ECO:0000313" key="2">
    <source>
        <dbReference type="EMBL" id="CEG02863.1"/>
    </source>
</evidence>
<name>A0A096PDW8_FUSPS</name>
<reference evidence="2" key="1">
    <citation type="submission" date="2013-05" db="EMBL/GenBank/DDBJ databases">
        <title>Draft genome sequences of six wheat associated Fusarium spp. isolates.</title>
        <authorList>
            <person name="Moolhuijzen P.M."/>
            <person name="Manners J.M."/>
            <person name="Wilcox S."/>
            <person name="Bellgard M.I."/>
            <person name="Gardiner D.M."/>
        </authorList>
    </citation>
    <scope>NUCLEOTIDE SEQUENCE</scope>
    <source>
        <strain evidence="2">CS3487</strain>
        <strain evidence="2">CS3487</strain>
    </source>
</reference>
<comment type="caution">
    <text evidence="2">The sequence shown here is derived from an EMBL/GenBank/DDBJ whole genome shotgun (WGS) entry which is preliminary data.</text>
</comment>
<feature type="compositionally biased region" description="Low complexity" evidence="1">
    <location>
        <begin position="150"/>
        <end position="168"/>
    </location>
</feature>
<feature type="region of interest" description="Disordered" evidence="1">
    <location>
        <begin position="150"/>
        <end position="236"/>
    </location>
</feature>
<dbReference type="EMBL" id="CBME010001058">
    <property type="protein sequence ID" value="CEG02863.1"/>
    <property type="molecule type" value="Genomic_DNA"/>
</dbReference>
<gene>
    <name evidence="2" type="ORF">BN848_0069690</name>
</gene>
<evidence type="ECO:0000256" key="1">
    <source>
        <dbReference type="SAM" id="MobiDB-lite"/>
    </source>
</evidence>
<feature type="compositionally biased region" description="Acidic residues" evidence="1">
    <location>
        <begin position="515"/>
        <end position="527"/>
    </location>
</feature>
<dbReference type="AlphaFoldDB" id="A0A096PDW8"/>
<accession>A0A096PDW8</accession>